<keyword evidence="6" id="KW-1185">Reference proteome</keyword>
<feature type="domain" description="HTH myb-type" evidence="4">
    <location>
        <begin position="189"/>
        <end position="240"/>
    </location>
</feature>
<dbReference type="InterPro" id="IPR001005">
    <property type="entry name" value="SANT/Myb"/>
</dbReference>
<keyword evidence="1" id="KW-0677">Repeat</keyword>
<dbReference type="InterPro" id="IPR017930">
    <property type="entry name" value="Myb_dom"/>
</dbReference>
<accession>A0A2I0WSM0</accession>
<dbReference type="AlphaFoldDB" id="A0A2I0WSM0"/>
<dbReference type="STRING" id="906689.A0A2I0WSM0"/>
<gene>
    <name evidence="5" type="primary">MYB98</name>
    <name evidence="5" type="ORF">MA16_Dca014902</name>
</gene>
<dbReference type="Proteomes" id="UP000233837">
    <property type="component" value="Unassembled WGS sequence"/>
</dbReference>
<evidence type="ECO:0000259" key="3">
    <source>
        <dbReference type="PROSITE" id="PS50090"/>
    </source>
</evidence>
<proteinExistence type="predicted"/>
<dbReference type="GO" id="GO:0005634">
    <property type="term" value="C:nucleus"/>
    <property type="evidence" value="ECO:0007669"/>
    <property type="project" value="TreeGrafter"/>
</dbReference>
<dbReference type="EMBL" id="KZ502445">
    <property type="protein sequence ID" value="PKU78637.1"/>
    <property type="molecule type" value="Genomic_DNA"/>
</dbReference>
<dbReference type="PROSITE" id="PS51294">
    <property type="entry name" value="HTH_MYB"/>
    <property type="match status" value="2"/>
</dbReference>
<evidence type="ECO:0000256" key="2">
    <source>
        <dbReference type="ARBA" id="ARBA00023125"/>
    </source>
</evidence>
<dbReference type="Pfam" id="PF00249">
    <property type="entry name" value="Myb_DNA-binding"/>
    <property type="match status" value="2"/>
</dbReference>
<organism evidence="5 6">
    <name type="scientific">Dendrobium catenatum</name>
    <dbReference type="NCBI Taxonomy" id="906689"/>
    <lineage>
        <taxon>Eukaryota</taxon>
        <taxon>Viridiplantae</taxon>
        <taxon>Streptophyta</taxon>
        <taxon>Embryophyta</taxon>
        <taxon>Tracheophyta</taxon>
        <taxon>Spermatophyta</taxon>
        <taxon>Magnoliopsida</taxon>
        <taxon>Liliopsida</taxon>
        <taxon>Asparagales</taxon>
        <taxon>Orchidaceae</taxon>
        <taxon>Epidendroideae</taxon>
        <taxon>Malaxideae</taxon>
        <taxon>Dendrobiinae</taxon>
        <taxon>Dendrobium</taxon>
    </lineage>
</organism>
<dbReference type="SMART" id="SM00717">
    <property type="entry name" value="SANT"/>
    <property type="match status" value="2"/>
</dbReference>
<reference evidence="5 6" key="1">
    <citation type="journal article" date="2016" name="Sci. Rep.">
        <title>The Dendrobium catenatum Lindl. genome sequence provides insights into polysaccharide synthase, floral development and adaptive evolution.</title>
        <authorList>
            <person name="Zhang G.Q."/>
            <person name="Xu Q."/>
            <person name="Bian C."/>
            <person name="Tsai W.C."/>
            <person name="Yeh C.M."/>
            <person name="Liu K.W."/>
            <person name="Yoshida K."/>
            <person name="Zhang L.S."/>
            <person name="Chang S.B."/>
            <person name="Chen F."/>
            <person name="Shi Y."/>
            <person name="Su Y.Y."/>
            <person name="Zhang Y.Q."/>
            <person name="Chen L.J."/>
            <person name="Yin Y."/>
            <person name="Lin M."/>
            <person name="Huang H."/>
            <person name="Deng H."/>
            <person name="Wang Z.W."/>
            <person name="Zhu S.L."/>
            <person name="Zhao X."/>
            <person name="Deng C."/>
            <person name="Niu S.C."/>
            <person name="Huang J."/>
            <person name="Wang M."/>
            <person name="Liu G.H."/>
            <person name="Yang H.J."/>
            <person name="Xiao X.J."/>
            <person name="Hsiao Y.Y."/>
            <person name="Wu W.L."/>
            <person name="Chen Y.Y."/>
            <person name="Mitsuda N."/>
            <person name="Ohme-Takagi M."/>
            <person name="Luo Y.B."/>
            <person name="Van de Peer Y."/>
            <person name="Liu Z.J."/>
        </authorList>
    </citation>
    <scope>NUCLEOTIDE SEQUENCE [LARGE SCALE GENOMIC DNA]</scope>
    <source>
        <tissue evidence="5">The whole plant</tissue>
    </source>
</reference>
<feature type="domain" description="HTH myb-type" evidence="4">
    <location>
        <begin position="285"/>
        <end position="332"/>
    </location>
</feature>
<keyword evidence="2" id="KW-0238">DNA-binding</keyword>
<feature type="domain" description="Myb-like" evidence="3">
    <location>
        <begin position="185"/>
        <end position="236"/>
    </location>
</feature>
<evidence type="ECO:0000256" key="1">
    <source>
        <dbReference type="ARBA" id="ARBA00022737"/>
    </source>
</evidence>
<dbReference type="GO" id="GO:0000981">
    <property type="term" value="F:DNA-binding transcription factor activity, RNA polymerase II-specific"/>
    <property type="evidence" value="ECO:0007669"/>
    <property type="project" value="TreeGrafter"/>
</dbReference>
<dbReference type="SUPFAM" id="SSF46689">
    <property type="entry name" value="Homeodomain-like"/>
    <property type="match status" value="1"/>
</dbReference>
<dbReference type="CDD" id="cd00167">
    <property type="entry name" value="SANT"/>
    <property type="match status" value="2"/>
</dbReference>
<dbReference type="PANTHER" id="PTHR45614">
    <property type="entry name" value="MYB PROTEIN-RELATED"/>
    <property type="match status" value="1"/>
</dbReference>
<protein>
    <submittedName>
        <fullName evidence="5">Transcription factor MYB98</fullName>
    </submittedName>
</protein>
<dbReference type="InterPro" id="IPR050560">
    <property type="entry name" value="MYB_TF"/>
</dbReference>
<reference evidence="5 6" key="2">
    <citation type="journal article" date="2017" name="Nature">
        <title>The Apostasia genome and the evolution of orchids.</title>
        <authorList>
            <person name="Zhang G.Q."/>
            <person name="Liu K.W."/>
            <person name="Li Z."/>
            <person name="Lohaus R."/>
            <person name="Hsiao Y.Y."/>
            <person name="Niu S.C."/>
            <person name="Wang J.Y."/>
            <person name="Lin Y.C."/>
            <person name="Xu Q."/>
            <person name="Chen L.J."/>
            <person name="Yoshida K."/>
            <person name="Fujiwara S."/>
            <person name="Wang Z.W."/>
            <person name="Zhang Y.Q."/>
            <person name="Mitsuda N."/>
            <person name="Wang M."/>
            <person name="Liu G.H."/>
            <person name="Pecoraro L."/>
            <person name="Huang H.X."/>
            <person name="Xiao X.J."/>
            <person name="Lin M."/>
            <person name="Wu X.Y."/>
            <person name="Wu W.L."/>
            <person name="Chen Y.Y."/>
            <person name="Chang S.B."/>
            <person name="Sakamoto S."/>
            <person name="Ohme-Takagi M."/>
            <person name="Yagi M."/>
            <person name="Zeng S.J."/>
            <person name="Shen C.Y."/>
            <person name="Yeh C.M."/>
            <person name="Luo Y.B."/>
            <person name="Tsai W.C."/>
            <person name="Van de Peer Y."/>
            <person name="Liu Z.J."/>
        </authorList>
    </citation>
    <scope>NUCLEOTIDE SEQUENCE [LARGE SCALE GENOMIC DNA]</scope>
    <source>
        <tissue evidence="5">The whole plant</tissue>
    </source>
</reference>
<name>A0A2I0WSM0_9ASPA</name>
<dbReference type="Gene3D" id="1.10.10.60">
    <property type="entry name" value="Homeodomain-like"/>
    <property type="match status" value="2"/>
</dbReference>
<dbReference type="InterPro" id="IPR009057">
    <property type="entry name" value="Homeodomain-like_sf"/>
</dbReference>
<feature type="domain" description="Myb-like" evidence="3">
    <location>
        <begin position="286"/>
        <end position="328"/>
    </location>
</feature>
<sequence length="434" mass="49054">MSRRPPVYSVKRPICVSVASFCHVIIPRQASPELSAASVAPICRTARRLLRRTGRRSLQEMGSPNSAFSTSQCWVLASPSSRSRHQPIGWYVRKRIPDLSSLFARASDGLFASASRVHARVGSGQPITRAGRVRVRFPDPFVKTDLSRGKEWDLHVLNKHCYYATLITSIKKSSSTVEAKRAKSSGSSVRGQWTAEEDNLLVRLVKEHGVRKWSQIAKKLVGRIGKQCRERWHNQLRPGIKEIAAVVKTTCDFPPYKACRKRIAVANFRRIILPAFRPHEQPEETWSGEEEISLIQAHKELGNRWAEMAKKIPGRSENSIKNRWNATKRRLSSKRECRSRKTSRGKTSHLQEYIIKTTEVLNNSTATTQTEASDISFLNCGDYLSVEERFYFMASPPRFHDLFEKEGNASSTNGSNGEYCTDAFLLGVSIFDTS</sequence>
<dbReference type="GO" id="GO:0000978">
    <property type="term" value="F:RNA polymerase II cis-regulatory region sequence-specific DNA binding"/>
    <property type="evidence" value="ECO:0007669"/>
    <property type="project" value="TreeGrafter"/>
</dbReference>
<dbReference type="PROSITE" id="PS50090">
    <property type="entry name" value="MYB_LIKE"/>
    <property type="match status" value="2"/>
</dbReference>
<dbReference type="FunFam" id="1.10.10.60:FF:000010">
    <property type="entry name" value="Transcriptional activator Myb isoform A"/>
    <property type="match status" value="1"/>
</dbReference>
<evidence type="ECO:0000313" key="5">
    <source>
        <dbReference type="EMBL" id="PKU78637.1"/>
    </source>
</evidence>
<evidence type="ECO:0000259" key="4">
    <source>
        <dbReference type="PROSITE" id="PS51294"/>
    </source>
</evidence>
<evidence type="ECO:0000313" key="6">
    <source>
        <dbReference type="Proteomes" id="UP000233837"/>
    </source>
</evidence>
<dbReference type="PANTHER" id="PTHR45614:SF218">
    <property type="entry name" value="TRANSCRIPTION FACTOR MYB119-RELATED"/>
    <property type="match status" value="1"/>
</dbReference>